<protein>
    <submittedName>
        <fullName evidence="1">Uncharacterized protein</fullName>
    </submittedName>
</protein>
<organism evidence="1 2">
    <name type="scientific">Orbilia brochopaga</name>
    <dbReference type="NCBI Taxonomy" id="3140254"/>
    <lineage>
        <taxon>Eukaryota</taxon>
        <taxon>Fungi</taxon>
        <taxon>Dikarya</taxon>
        <taxon>Ascomycota</taxon>
        <taxon>Pezizomycotina</taxon>
        <taxon>Orbiliomycetes</taxon>
        <taxon>Orbiliales</taxon>
        <taxon>Orbiliaceae</taxon>
        <taxon>Orbilia</taxon>
    </lineage>
</organism>
<accession>A0AAV9U8G9</accession>
<dbReference type="AlphaFoldDB" id="A0AAV9U8G9"/>
<comment type="caution">
    <text evidence="1">The sequence shown here is derived from an EMBL/GenBank/DDBJ whole genome shotgun (WGS) entry which is preliminary data.</text>
</comment>
<keyword evidence="2" id="KW-1185">Reference proteome</keyword>
<proteinExistence type="predicted"/>
<reference evidence="1 2" key="1">
    <citation type="submission" date="2019-10" db="EMBL/GenBank/DDBJ databases">
        <authorList>
            <person name="Palmer J.M."/>
        </authorList>
    </citation>
    <scope>NUCLEOTIDE SEQUENCE [LARGE SCALE GENOMIC DNA]</scope>
    <source>
        <strain evidence="1 2">TWF696</strain>
    </source>
</reference>
<sequence length="198" mass="22333">MATPKLVMDPASLWHMAPYPAPYLSYLKKVSLCHPGRSDGQNTILRWAALDHSMKRSESREVLAYKGLDLDPLRSGDDLDIYDEIGGVHQATLILACFVLTGGKNGVLSPKRLTQTSQIEELFSELNANNAAYDDILTEEKYYFYPLDFFQNPRYQIVSSFREWKLPEAHILNANPVFAMWDKASSDNLDSLKSAGLD</sequence>
<dbReference type="EMBL" id="JAVHNQ010000012">
    <property type="protein sequence ID" value="KAK6335642.1"/>
    <property type="molecule type" value="Genomic_DNA"/>
</dbReference>
<evidence type="ECO:0000313" key="2">
    <source>
        <dbReference type="Proteomes" id="UP001375240"/>
    </source>
</evidence>
<dbReference type="Proteomes" id="UP001375240">
    <property type="component" value="Unassembled WGS sequence"/>
</dbReference>
<gene>
    <name evidence="1" type="ORF">TWF696_002409</name>
</gene>
<name>A0AAV9U8G9_9PEZI</name>
<evidence type="ECO:0000313" key="1">
    <source>
        <dbReference type="EMBL" id="KAK6335642.1"/>
    </source>
</evidence>